<keyword evidence="2" id="KW-1185">Reference proteome</keyword>
<sequence length="240" mass="28411">MVAVKEPRKVFVGWMVARPIFKHLSLCWTLLVVVEWFQIKVDSCKRSIRQSWNQFIIYLLDSSHHISHTWRLEYFRETLSGIDYVSTKVLLDKTQYLYRLYVEDGKKKKCAFAIQKRLEVSTKRSNLDVIEKKENADIAQVEMASQLAAATGPIEQVEYKKNGKSLIFDQITTLKESLHYMRVAQFGEGGRELCKTQTKTTTKQKEEFGNKRMRMVMVIMKRITMITRVWRYSHLIFFFF</sequence>
<accession>X6M3V9</accession>
<organism evidence="1 2">
    <name type="scientific">Reticulomyxa filosa</name>
    <dbReference type="NCBI Taxonomy" id="46433"/>
    <lineage>
        <taxon>Eukaryota</taxon>
        <taxon>Sar</taxon>
        <taxon>Rhizaria</taxon>
        <taxon>Retaria</taxon>
        <taxon>Foraminifera</taxon>
        <taxon>Monothalamids</taxon>
        <taxon>Reticulomyxidae</taxon>
        <taxon>Reticulomyxa</taxon>
    </lineage>
</organism>
<dbReference type="EMBL" id="ASPP01025174">
    <property type="protein sequence ID" value="ETO08301.1"/>
    <property type="molecule type" value="Genomic_DNA"/>
</dbReference>
<dbReference type="Proteomes" id="UP000023152">
    <property type="component" value="Unassembled WGS sequence"/>
</dbReference>
<evidence type="ECO:0000313" key="1">
    <source>
        <dbReference type="EMBL" id="ETO08301.1"/>
    </source>
</evidence>
<reference evidence="1 2" key="1">
    <citation type="journal article" date="2013" name="Curr. Biol.">
        <title>The Genome of the Foraminiferan Reticulomyxa filosa.</title>
        <authorList>
            <person name="Glockner G."/>
            <person name="Hulsmann N."/>
            <person name="Schleicher M."/>
            <person name="Noegel A.A."/>
            <person name="Eichinger L."/>
            <person name="Gallinger C."/>
            <person name="Pawlowski J."/>
            <person name="Sierra R."/>
            <person name="Euteneuer U."/>
            <person name="Pillet L."/>
            <person name="Moustafa A."/>
            <person name="Platzer M."/>
            <person name="Groth M."/>
            <person name="Szafranski K."/>
            <person name="Schliwa M."/>
        </authorList>
    </citation>
    <scope>NUCLEOTIDE SEQUENCE [LARGE SCALE GENOMIC DNA]</scope>
</reference>
<protein>
    <submittedName>
        <fullName evidence="1">Uncharacterized protein</fullName>
    </submittedName>
</protein>
<name>X6M3V9_RETFI</name>
<evidence type="ECO:0000313" key="2">
    <source>
        <dbReference type="Proteomes" id="UP000023152"/>
    </source>
</evidence>
<proteinExistence type="predicted"/>
<gene>
    <name evidence="1" type="ORF">RFI_29088</name>
</gene>
<dbReference type="AlphaFoldDB" id="X6M3V9"/>
<comment type="caution">
    <text evidence="1">The sequence shown here is derived from an EMBL/GenBank/DDBJ whole genome shotgun (WGS) entry which is preliminary data.</text>
</comment>